<reference evidence="2 3" key="2">
    <citation type="submission" date="2018-10" db="EMBL/GenBank/DDBJ databases">
        <authorList>
            <consortium name="Pathogen Informatics"/>
        </authorList>
    </citation>
    <scope>NUCLEOTIDE SEQUENCE [LARGE SCALE GENOMIC DNA]</scope>
</reference>
<dbReference type="SUPFAM" id="SSF56436">
    <property type="entry name" value="C-type lectin-like"/>
    <property type="match status" value="1"/>
</dbReference>
<gene>
    <name evidence="2" type="ORF">EVEC_LOCUS2391</name>
</gene>
<sequence length="224" mass="25881">MLLGLQVTNKFRKESEILSTGNQTEMYIKADKFCINRLNGRLLYAENVDEFKYLYKIFYEHPEFSRIPVSMSISNNELNVYAETDLLNENIHYGAGVHQFLVSSENKGKYWIGATYKSGKWVWEDDEVLDPIKFSLTSGSSFECLAVVNGKLQYYRSCSENNEFVCEYSSNFNYVKSNEIKRVVCKGYYNLAELQAAIEDDTEDTVELEDTTDSGMLGYLKEYI</sequence>
<protein>
    <submittedName>
        <fullName evidence="4">C-type lectin domain-containing protein</fullName>
    </submittedName>
</protein>
<dbReference type="WBParaSite" id="EVEC_0000268301-mRNA-1">
    <property type="protein sequence ID" value="EVEC_0000268301-mRNA-1"/>
    <property type="gene ID" value="EVEC_0000268301"/>
</dbReference>
<evidence type="ECO:0000313" key="3">
    <source>
        <dbReference type="Proteomes" id="UP000274131"/>
    </source>
</evidence>
<name>A0A158Q9P3_ENTVE</name>
<dbReference type="InterPro" id="IPR001304">
    <property type="entry name" value="C-type_lectin-like"/>
</dbReference>
<organism evidence="4">
    <name type="scientific">Enterobius vermicularis</name>
    <name type="common">Human pinworm</name>
    <dbReference type="NCBI Taxonomy" id="51028"/>
    <lineage>
        <taxon>Eukaryota</taxon>
        <taxon>Metazoa</taxon>
        <taxon>Ecdysozoa</taxon>
        <taxon>Nematoda</taxon>
        <taxon>Chromadorea</taxon>
        <taxon>Rhabditida</taxon>
        <taxon>Spirurina</taxon>
        <taxon>Oxyuridomorpha</taxon>
        <taxon>Oxyuroidea</taxon>
        <taxon>Oxyuridae</taxon>
        <taxon>Enterobius</taxon>
    </lineage>
</organism>
<dbReference type="Proteomes" id="UP000274131">
    <property type="component" value="Unassembled WGS sequence"/>
</dbReference>
<accession>A0A158Q9P3</accession>
<dbReference type="InterPro" id="IPR016186">
    <property type="entry name" value="C-type_lectin-like/link_sf"/>
</dbReference>
<dbReference type="InterPro" id="IPR016187">
    <property type="entry name" value="CTDL_fold"/>
</dbReference>
<evidence type="ECO:0000313" key="4">
    <source>
        <dbReference type="WBParaSite" id="EVEC_0000268301-mRNA-1"/>
    </source>
</evidence>
<keyword evidence="3" id="KW-1185">Reference proteome</keyword>
<proteinExistence type="predicted"/>
<evidence type="ECO:0000313" key="2">
    <source>
        <dbReference type="EMBL" id="VDD87248.1"/>
    </source>
</evidence>
<dbReference type="EMBL" id="UXUI01007371">
    <property type="protein sequence ID" value="VDD87248.1"/>
    <property type="molecule type" value="Genomic_DNA"/>
</dbReference>
<dbReference type="Pfam" id="PF00059">
    <property type="entry name" value="Lectin_C"/>
    <property type="match status" value="1"/>
</dbReference>
<dbReference type="Gene3D" id="3.10.100.10">
    <property type="entry name" value="Mannose-Binding Protein A, subunit A"/>
    <property type="match status" value="1"/>
</dbReference>
<evidence type="ECO:0000259" key="1">
    <source>
        <dbReference type="Pfam" id="PF00059"/>
    </source>
</evidence>
<feature type="domain" description="C-type lectin" evidence="1">
    <location>
        <begin position="100"/>
        <end position="167"/>
    </location>
</feature>
<dbReference type="AlphaFoldDB" id="A0A158Q9P3"/>
<reference evidence="4" key="1">
    <citation type="submission" date="2016-04" db="UniProtKB">
        <authorList>
            <consortium name="WormBaseParasite"/>
        </authorList>
    </citation>
    <scope>IDENTIFICATION</scope>
</reference>